<reference evidence="1 2" key="1">
    <citation type="submission" date="2019-01" db="EMBL/GenBank/DDBJ databases">
        <title>Sequencing of cultivated peanut Arachis hypogaea provides insights into genome evolution and oil improvement.</title>
        <authorList>
            <person name="Chen X."/>
        </authorList>
    </citation>
    <scope>NUCLEOTIDE SEQUENCE [LARGE SCALE GENOMIC DNA]</scope>
    <source>
        <strain evidence="2">cv. Fuhuasheng</strain>
        <tissue evidence="1">Leaves</tissue>
    </source>
</reference>
<name>A0A445BMI7_ARAHY</name>
<keyword evidence="2" id="KW-1185">Reference proteome</keyword>
<evidence type="ECO:0000313" key="2">
    <source>
        <dbReference type="Proteomes" id="UP000289738"/>
    </source>
</evidence>
<dbReference type="EMBL" id="SDMP01000009">
    <property type="protein sequence ID" value="RYR39895.1"/>
    <property type="molecule type" value="Genomic_DNA"/>
</dbReference>
<comment type="caution">
    <text evidence="1">The sequence shown here is derived from an EMBL/GenBank/DDBJ whole genome shotgun (WGS) entry which is preliminary data.</text>
</comment>
<evidence type="ECO:0000313" key="1">
    <source>
        <dbReference type="EMBL" id="RYR39895.1"/>
    </source>
</evidence>
<dbReference type="AlphaFoldDB" id="A0A445BMI7"/>
<protein>
    <submittedName>
        <fullName evidence="1">Uncharacterized protein</fullName>
    </submittedName>
</protein>
<organism evidence="1 2">
    <name type="scientific">Arachis hypogaea</name>
    <name type="common">Peanut</name>
    <dbReference type="NCBI Taxonomy" id="3818"/>
    <lineage>
        <taxon>Eukaryota</taxon>
        <taxon>Viridiplantae</taxon>
        <taxon>Streptophyta</taxon>
        <taxon>Embryophyta</taxon>
        <taxon>Tracheophyta</taxon>
        <taxon>Spermatophyta</taxon>
        <taxon>Magnoliopsida</taxon>
        <taxon>eudicotyledons</taxon>
        <taxon>Gunneridae</taxon>
        <taxon>Pentapetalae</taxon>
        <taxon>rosids</taxon>
        <taxon>fabids</taxon>
        <taxon>Fabales</taxon>
        <taxon>Fabaceae</taxon>
        <taxon>Papilionoideae</taxon>
        <taxon>50 kb inversion clade</taxon>
        <taxon>dalbergioids sensu lato</taxon>
        <taxon>Dalbergieae</taxon>
        <taxon>Pterocarpus clade</taxon>
        <taxon>Arachis</taxon>
    </lineage>
</organism>
<accession>A0A445BMI7</accession>
<gene>
    <name evidence="1" type="ORF">Ahy_A09g045535</name>
</gene>
<sequence>MTSVCQKYPDVGSHLNLTPPLCPSRAPLLSPLPFQIGEAAVETFFQFNQVVASVPAGHHCLHLAVHYLLSLKSSRRLHYPQLAIVVSILSSTIHSLPSLLHRE</sequence>
<dbReference type="Proteomes" id="UP000289738">
    <property type="component" value="Chromosome A09"/>
</dbReference>
<proteinExistence type="predicted"/>